<sequence length="225" mass="26081">MAFSPKPVNEDDLKALKERMKLISDVDPQQYHNDFSLKRYLRAFKTVDDAFMEILKTNKWRVEYGLAELTETSPLVQKYMKKNIAKVLKHRDISGRPVIYFSAKNHNVNDGNIDELTKFIVYCLEEGCKMCCEEVIDNLCVVLNLKNFGLSYTDFQVLKNLVWLGMRYPERLGICLMINAPALFSGFWTVVKGWLDETTSSKVQFIKSEEELCKYLIPDILPTDV</sequence>
<dbReference type="KEGG" id="tpal:117651376"/>
<dbReference type="InterPro" id="IPR036273">
    <property type="entry name" value="CRAL/TRIO_N_dom_sf"/>
</dbReference>
<dbReference type="Gene3D" id="3.40.525.10">
    <property type="entry name" value="CRAL-TRIO lipid binding domain"/>
    <property type="match status" value="1"/>
</dbReference>
<evidence type="ECO:0000313" key="4">
    <source>
        <dbReference type="RefSeq" id="XP_034251264.1"/>
    </source>
</evidence>
<dbReference type="PROSITE" id="PS50191">
    <property type="entry name" value="CRAL_TRIO"/>
    <property type="match status" value="1"/>
</dbReference>
<dbReference type="SUPFAM" id="SSF46938">
    <property type="entry name" value="CRAL/TRIO N-terminal domain"/>
    <property type="match status" value="1"/>
</dbReference>
<dbReference type="SMART" id="SM00516">
    <property type="entry name" value="SEC14"/>
    <property type="match status" value="1"/>
</dbReference>
<proteinExistence type="predicted"/>
<dbReference type="RefSeq" id="XP_034251264.1">
    <property type="nucleotide sequence ID" value="XM_034395373.1"/>
</dbReference>
<accession>A0A6P9A1W4</accession>
<dbReference type="SUPFAM" id="SSF52087">
    <property type="entry name" value="CRAL/TRIO domain"/>
    <property type="match status" value="1"/>
</dbReference>
<reference evidence="3 4" key="1">
    <citation type="submission" date="2025-04" db="UniProtKB">
        <authorList>
            <consortium name="RefSeq"/>
        </authorList>
    </citation>
    <scope>IDENTIFICATION</scope>
    <source>
        <tissue evidence="3 4">Total insect</tissue>
    </source>
</reference>
<dbReference type="AlphaFoldDB" id="A0A6P9A1W4"/>
<evidence type="ECO:0000259" key="1">
    <source>
        <dbReference type="PROSITE" id="PS50191"/>
    </source>
</evidence>
<dbReference type="InterPro" id="IPR036865">
    <property type="entry name" value="CRAL-TRIO_dom_sf"/>
</dbReference>
<dbReference type="PANTHER" id="PTHR46590:SF4">
    <property type="entry name" value="CRAL-TRIO DOMAIN-CONTAINING PROTEIN"/>
    <property type="match status" value="1"/>
</dbReference>
<keyword evidence="2" id="KW-1185">Reference proteome</keyword>
<evidence type="ECO:0000313" key="3">
    <source>
        <dbReference type="RefSeq" id="XP_034251263.1"/>
    </source>
</evidence>
<gene>
    <name evidence="3 4" type="primary">LOC117651376</name>
</gene>
<dbReference type="CDD" id="cd00170">
    <property type="entry name" value="SEC14"/>
    <property type="match status" value="1"/>
</dbReference>
<evidence type="ECO:0000313" key="2">
    <source>
        <dbReference type="Proteomes" id="UP000515158"/>
    </source>
</evidence>
<dbReference type="GeneID" id="117651376"/>
<dbReference type="OrthoDB" id="75724at2759"/>
<name>A0A6P9A1W4_THRPL</name>
<dbReference type="Pfam" id="PF00650">
    <property type="entry name" value="CRAL_TRIO"/>
    <property type="match status" value="1"/>
</dbReference>
<organism evidence="4">
    <name type="scientific">Thrips palmi</name>
    <name type="common">Melon thrips</name>
    <dbReference type="NCBI Taxonomy" id="161013"/>
    <lineage>
        <taxon>Eukaryota</taxon>
        <taxon>Metazoa</taxon>
        <taxon>Ecdysozoa</taxon>
        <taxon>Arthropoda</taxon>
        <taxon>Hexapoda</taxon>
        <taxon>Insecta</taxon>
        <taxon>Pterygota</taxon>
        <taxon>Neoptera</taxon>
        <taxon>Paraneoptera</taxon>
        <taxon>Thysanoptera</taxon>
        <taxon>Terebrantia</taxon>
        <taxon>Thripoidea</taxon>
        <taxon>Thripidae</taxon>
        <taxon>Thrips</taxon>
    </lineage>
</organism>
<protein>
    <submittedName>
        <fullName evidence="3 4">CRAL-TRIO domain-containing protein C3H8.02-like</fullName>
    </submittedName>
</protein>
<dbReference type="InterPro" id="IPR001251">
    <property type="entry name" value="CRAL-TRIO_dom"/>
</dbReference>
<feature type="domain" description="CRAL-TRIO" evidence="1">
    <location>
        <begin position="72"/>
        <end position="225"/>
    </location>
</feature>
<dbReference type="InterPro" id="IPR052432">
    <property type="entry name" value="PITP/CRAL-TRIO"/>
</dbReference>
<dbReference type="PANTHER" id="PTHR46590">
    <property type="entry name" value="PHOSPHATIDYLINOSITOL TRANSFER PROTEIN CSR1-RELATED"/>
    <property type="match status" value="1"/>
</dbReference>
<dbReference type="RefSeq" id="XP_034251263.1">
    <property type="nucleotide sequence ID" value="XM_034395372.1"/>
</dbReference>
<dbReference type="Proteomes" id="UP000515158">
    <property type="component" value="Unplaced"/>
</dbReference>